<dbReference type="PANTHER" id="PTHR36436">
    <property type="entry name" value="SLL5081 PROTEIN"/>
    <property type="match status" value="1"/>
</dbReference>
<sequence length="288" mass="31399">MTSWRDRLDTLAHERLPAELASAWTALARPGIRLVSAGEGPPVGRIGGAPALPEDVGWPEWPGRGPLDFVAAVDCAALPREFLSIPLPEAGTLLFFYFDAERRQADDIPEFGDAEAARLVFVPAGVPVAERAAPEGLDPYPARDLFGKVEATAPRNYHVLLDETKTASGETLAEAAKTVLLPGNHLGTGVFGQLVWHLHPEGPHHQVGGFADPIQNAVEKEVATEVLGDYRDPRLIEEAARWVFLAQIDSDEAADMMWGDAGMLYWMIRSDDLEAGRFDRARCILQCC</sequence>
<organism evidence="1 2">
    <name type="scientific">Amycolatopsis plumensis</name>
    <dbReference type="NCBI Taxonomy" id="236508"/>
    <lineage>
        <taxon>Bacteria</taxon>
        <taxon>Bacillati</taxon>
        <taxon>Actinomycetota</taxon>
        <taxon>Actinomycetes</taxon>
        <taxon>Pseudonocardiales</taxon>
        <taxon>Pseudonocardiaceae</taxon>
        <taxon>Amycolatopsis</taxon>
    </lineage>
</organism>
<dbReference type="SUPFAM" id="SSF103032">
    <property type="entry name" value="Hypothetical protein YwqG"/>
    <property type="match status" value="1"/>
</dbReference>
<evidence type="ECO:0000313" key="1">
    <source>
        <dbReference type="EMBL" id="MFB9686749.1"/>
    </source>
</evidence>
<dbReference type="Proteomes" id="UP001589535">
    <property type="component" value="Unassembled WGS sequence"/>
</dbReference>
<evidence type="ECO:0000313" key="2">
    <source>
        <dbReference type="Proteomes" id="UP001589535"/>
    </source>
</evidence>
<accession>A0ABV5U5W1</accession>
<keyword evidence="2" id="KW-1185">Reference proteome</keyword>
<comment type="caution">
    <text evidence="1">The sequence shown here is derived from an EMBL/GenBank/DDBJ whole genome shotgun (WGS) entry which is preliminary data.</text>
</comment>
<reference evidence="1 2" key="1">
    <citation type="submission" date="2024-09" db="EMBL/GenBank/DDBJ databases">
        <authorList>
            <person name="Sun Q."/>
            <person name="Mori K."/>
        </authorList>
    </citation>
    <scope>NUCLEOTIDE SEQUENCE [LARGE SCALE GENOMIC DNA]</scope>
    <source>
        <strain evidence="1 2">JCM 13852</strain>
    </source>
</reference>
<dbReference type="EMBL" id="JBHMBK010000015">
    <property type="protein sequence ID" value="MFB9686749.1"/>
    <property type="molecule type" value="Genomic_DNA"/>
</dbReference>
<dbReference type="InterPro" id="IPR015315">
    <property type="entry name" value="DUF1963"/>
</dbReference>
<name>A0ABV5U5W1_9PSEU</name>
<dbReference type="InterPro" id="IPR035948">
    <property type="entry name" value="YwqG-like_sf"/>
</dbReference>
<dbReference type="PANTHER" id="PTHR36436:SF6">
    <property type="entry name" value="SLL5081 PROTEIN"/>
    <property type="match status" value="1"/>
</dbReference>
<dbReference type="Pfam" id="PF09234">
    <property type="entry name" value="DUF1963"/>
    <property type="match status" value="1"/>
</dbReference>
<proteinExistence type="predicted"/>
<dbReference type="RefSeq" id="WP_378196404.1">
    <property type="nucleotide sequence ID" value="NZ_JBHMBK010000015.1"/>
</dbReference>
<protein>
    <submittedName>
        <fullName evidence="1">YwqG family protein</fullName>
    </submittedName>
</protein>
<gene>
    <name evidence="1" type="ORF">ACFFTO_21405</name>
</gene>
<dbReference type="Gene3D" id="2.30.320.10">
    <property type="entry name" value="YwqG-like"/>
    <property type="match status" value="1"/>
</dbReference>